<dbReference type="GO" id="GO:0005634">
    <property type="term" value="C:nucleus"/>
    <property type="evidence" value="ECO:0007669"/>
    <property type="project" value="UniProtKB-SubCell"/>
</dbReference>
<dbReference type="GO" id="GO:0008143">
    <property type="term" value="F:poly(A) binding"/>
    <property type="evidence" value="ECO:0007669"/>
    <property type="project" value="InterPro"/>
</dbReference>
<keyword evidence="7" id="KW-0862">Zinc</keyword>
<gene>
    <name evidence="10" type="ORF">GBAR_LOCUS22345</name>
</gene>
<dbReference type="GO" id="GO:0043488">
    <property type="term" value="P:regulation of mRNA stability"/>
    <property type="evidence" value="ECO:0007669"/>
    <property type="project" value="InterPro"/>
</dbReference>
<dbReference type="Proteomes" id="UP001174909">
    <property type="component" value="Unassembled WGS sequence"/>
</dbReference>
<evidence type="ECO:0000313" key="10">
    <source>
        <dbReference type="EMBL" id="CAI8040094.1"/>
    </source>
</evidence>
<dbReference type="AlphaFoldDB" id="A0AA35T2L0"/>
<feature type="region of interest" description="Disordered" evidence="9">
    <location>
        <begin position="229"/>
        <end position="318"/>
    </location>
</feature>
<evidence type="ECO:0000256" key="7">
    <source>
        <dbReference type="ARBA" id="ARBA00022833"/>
    </source>
</evidence>
<feature type="compositionally biased region" description="Basic and acidic residues" evidence="9">
    <location>
        <begin position="79"/>
        <end position="108"/>
    </location>
</feature>
<evidence type="ECO:0000313" key="11">
    <source>
        <dbReference type="Proteomes" id="UP001174909"/>
    </source>
</evidence>
<name>A0AA35T2L0_GEOBA</name>
<feature type="compositionally biased region" description="Basic and acidic residues" evidence="9">
    <location>
        <begin position="266"/>
        <end position="275"/>
    </location>
</feature>
<feature type="compositionally biased region" description="Acidic residues" evidence="9">
    <location>
        <begin position="425"/>
        <end position="434"/>
    </location>
</feature>
<dbReference type="GO" id="GO:0008270">
    <property type="term" value="F:zinc ion binding"/>
    <property type="evidence" value="ECO:0007669"/>
    <property type="project" value="UniProtKB-KW"/>
</dbReference>
<feature type="region of interest" description="Disordered" evidence="9">
    <location>
        <begin position="417"/>
        <end position="459"/>
    </location>
</feature>
<feature type="compositionally biased region" description="Basic and acidic residues" evidence="9">
    <location>
        <begin position="295"/>
        <end position="305"/>
    </location>
</feature>
<feature type="compositionally biased region" description="Basic and acidic residues" evidence="9">
    <location>
        <begin position="173"/>
        <end position="209"/>
    </location>
</feature>
<evidence type="ECO:0000256" key="1">
    <source>
        <dbReference type="ARBA" id="ARBA00004123"/>
    </source>
</evidence>
<feature type="region of interest" description="Disordered" evidence="9">
    <location>
        <begin position="66"/>
        <end position="211"/>
    </location>
</feature>
<dbReference type="GO" id="GO:0005737">
    <property type="term" value="C:cytoplasm"/>
    <property type="evidence" value="ECO:0007669"/>
    <property type="project" value="TreeGrafter"/>
</dbReference>
<evidence type="ECO:0000256" key="3">
    <source>
        <dbReference type="ARBA" id="ARBA00015071"/>
    </source>
</evidence>
<dbReference type="PANTHER" id="PTHR14738">
    <property type="entry name" value="ZINC FINGER CCCH DOMAIN-CONTAINING PROTEIN 14"/>
    <property type="match status" value="1"/>
</dbReference>
<accession>A0AA35T2L0</accession>
<dbReference type="InterPro" id="IPR040366">
    <property type="entry name" value="Nab2/ZC3H14"/>
</dbReference>
<feature type="compositionally biased region" description="Basic and acidic residues" evidence="9">
    <location>
        <begin position="125"/>
        <end position="137"/>
    </location>
</feature>
<protein>
    <recommendedName>
        <fullName evidence="3">Zinc finger CCCH domain-containing protein 14</fullName>
    </recommendedName>
</protein>
<comment type="similarity">
    <text evidence="2">Belongs to the ZC3H14 family.</text>
</comment>
<keyword evidence="11" id="KW-1185">Reference proteome</keyword>
<sequence length="504" mass="55723">MSNFDWASFDKLKECNAYIDNELPDYIMVMLVNKKTFHQISNDLQLFLGDDTSNFIDWLQEAVDNGGTVPVKTKTSSEPNEKEGEHARTKSDSKTDDAGREETAHISEDSPGESGSKRSGSKQRSKSEDELELHPALDWEEEREGGRRGEGGRGKPSKHRGGGVSEGKSARKGSGEVKVARATEGEREEREEGKERKKRGEGLWREGGRWKKILMSPLSNQLAPSKVLIARKKGERSAPPTYLSGRRYSHSGSEGEEGEEEEEEFERGRGREGGRRGGLSSVVKYRKGRGGGGEGGRRGRGRVEEEGSWPELVTESERQEKRTVELAVITALRKVLPGQKELTDLRQLINQQRESPKPPPTPQCHQETTGDEHWRCPVGRTLALSCRTNTGVVLTVSDSLSCRTHFVVTMDGLDEGYNVEREGEEREGEAEEEQKEERGSSQKTQGAVEGVPGLMPISHTAPRHVLPRAASATGSTLCPPAFPPAMMKVPAPVKSMWSPRTKSQ</sequence>
<evidence type="ECO:0000256" key="8">
    <source>
        <dbReference type="ARBA" id="ARBA00023242"/>
    </source>
</evidence>
<reference evidence="10" key="1">
    <citation type="submission" date="2023-03" db="EMBL/GenBank/DDBJ databases">
        <authorList>
            <person name="Steffen K."/>
            <person name="Cardenas P."/>
        </authorList>
    </citation>
    <scope>NUCLEOTIDE SEQUENCE</scope>
</reference>
<keyword evidence="8" id="KW-0539">Nucleus</keyword>
<dbReference type="PANTHER" id="PTHR14738:SF29">
    <property type="entry name" value="ZINC FINGER CCCH DOMAIN-CONTAINING PROTEIN 14"/>
    <property type="match status" value="1"/>
</dbReference>
<proteinExistence type="inferred from homology"/>
<evidence type="ECO:0000256" key="5">
    <source>
        <dbReference type="ARBA" id="ARBA00022737"/>
    </source>
</evidence>
<feature type="region of interest" description="Disordered" evidence="9">
    <location>
        <begin position="350"/>
        <end position="372"/>
    </location>
</feature>
<keyword evidence="4" id="KW-0479">Metal-binding</keyword>
<comment type="subcellular location">
    <subcellularLocation>
        <location evidence="1">Nucleus</location>
    </subcellularLocation>
</comment>
<keyword evidence="5" id="KW-0677">Repeat</keyword>
<evidence type="ECO:0000256" key="2">
    <source>
        <dbReference type="ARBA" id="ARBA00008423"/>
    </source>
</evidence>
<dbReference type="EMBL" id="CASHTH010003082">
    <property type="protein sequence ID" value="CAI8040094.1"/>
    <property type="molecule type" value="Genomic_DNA"/>
</dbReference>
<comment type="caution">
    <text evidence="10">The sequence shown here is derived from an EMBL/GenBank/DDBJ whole genome shotgun (WGS) entry which is preliminary data.</text>
</comment>
<organism evidence="10 11">
    <name type="scientific">Geodia barretti</name>
    <name type="common">Barrett's horny sponge</name>
    <dbReference type="NCBI Taxonomy" id="519541"/>
    <lineage>
        <taxon>Eukaryota</taxon>
        <taxon>Metazoa</taxon>
        <taxon>Porifera</taxon>
        <taxon>Demospongiae</taxon>
        <taxon>Heteroscleromorpha</taxon>
        <taxon>Tetractinellida</taxon>
        <taxon>Astrophorina</taxon>
        <taxon>Geodiidae</taxon>
        <taxon>Geodia</taxon>
    </lineage>
</organism>
<keyword evidence="6" id="KW-0863">Zinc-finger</keyword>
<feature type="compositionally biased region" description="Basic and acidic residues" evidence="9">
    <location>
        <begin position="144"/>
        <end position="153"/>
    </location>
</feature>
<evidence type="ECO:0000256" key="4">
    <source>
        <dbReference type="ARBA" id="ARBA00022723"/>
    </source>
</evidence>
<evidence type="ECO:0000256" key="6">
    <source>
        <dbReference type="ARBA" id="ARBA00022771"/>
    </source>
</evidence>
<evidence type="ECO:0000256" key="9">
    <source>
        <dbReference type="SAM" id="MobiDB-lite"/>
    </source>
</evidence>
<feature type="compositionally biased region" description="Acidic residues" evidence="9">
    <location>
        <begin position="254"/>
        <end position="265"/>
    </location>
</feature>